<gene>
    <name evidence="1" type="ORF">NECHADRAFT_88233</name>
</gene>
<accession>C7ZDS2</accession>
<name>C7ZDS2_FUSV7</name>
<dbReference type="AlphaFoldDB" id="C7ZDS2"/>
<organism evidence="1 2">
    <name type="scientific">Fusarium vanettenii (strain ATCC MYA-4622 / CBS 123669 / FGSC 9596 / NRRL 45880 / 77-13-4)</name>
    <name type="common">Fusarium solani subsp. pisi</name>
    <dbReference type="NCBI Taxonomy" id="660122"/>
    <lineage>
        <taxon>Eukaryota</taxon>
        <taxon>Fungi</taxon>
        <taxon>Dikarya</taxon>
        <taxon>Ascomycota</taxon>
        <taxon>Pezizomycotina</taxon>
        <taxon>Sordariomycetes</taxon>
        <taxon>Hypocreomycetidae</taxon>
        <taxon>Hypocreales</taxon>
        <taxon>Nectriaceae</taxon>
        <taxon>Fusarium</taxon>
        <taxon>Fusarium solani species complex</taxon>
        <taxon>Fusarium vanettenii</taxon>
    </lineage>
</organism>
<dbReference type="eggNOG" id="ENOG502RAEE">
    <property type="taxonomic scope" value="Eukaryota"/>
</dbReference>
<evidence type="ECO:0000313" key="1">
    <source>
        <dbReference type="EMBL" id="EEU37918.1"/>
    </source>
</evidence>
<dbReference type="InParanoid" id="C7ZDS2"/>
<dbReference type="OrthoDB" id="5362512at2759"/>
<dbReference type="RefSeq" id="XP_003043631.1">
    <property type="nucleotide sequence ID" value="XM_003043585.1"/>
</dbReference>
<dbReference type="KEGG" id="nhe:NECHADRAFT_88233"/>
<dbReference type="PANTHER" id="PTHR33112:SF11">
    <property type="entry name" value="HETEROKARYON INCOMPATIBILITY DOMAIN-CONTAINING PROTEIN"/>
    <property type="match status" value="1"/>
</dbReference>
<evidence type="ECO:0000313" key="2">
    <source>
        <dbReference type="Proteomes" id="UP000005206"/>
    </source>
</evidence>
<dbReference type="VEuPathDB" id="FungiDB:NECHADRAFT_88233"/>
<sequence>MPSMNSAPTGCWRGCFLLEPVQAFFTSENDSSSGNAARKTLRKSIQTVFRLLCQHLRMPPLSSSIHPTLSAGVGTHSPSDKLIACPGIVKRMIEIVQDEYVAGMRRRYLEGELLWMACGNHQSGGCKRPREYRAPTWSWASIDGPVTPGEPRIQDSLITVQDYHLDYRTDDKTAVIRGGWLRLRGVLRKTILERKVVEGHYWDIFLDGEKVNTQEETEPTDCEPRVMLEILQEDFDQENAQGLLFCMCARSKNGEGRGMYILLLKMVQGETGTFQRIGLAYAWSTKVKEWVLMRSPGEAQLPCLEYRDELHSICVI</sequence>
<protein>
    <recommendedName>
        <fullName evidence="3">Heterokaryon incompatibility domain-containing protein</fullName>
    </recommendedName>
</protein>
<dbReference type="Proteomes" id="UP000005206">
    <property type="component" value="Chromosome 13"/>
</dbReference>
<dbReference type="PANTHER" id="PTHR33112">
    <property type="entry name" value="DOMAIN PROTEIN, PUTATIVE-RELATED"/>
    <property type="match status" value="1"/>
</dbReference>
<dbReference type="EMBL" id="GG698920">
    <property type="protein sequence ID" value="EEU37918.1"/>
    <property type="molecule type" value="Genomic_DNA"/>
</dbReference>
<dbReference type="GeneID" id="9669732"/>
<reference evidence="1 2" key="1">
    <citation type="journal article" date="2009" name="PLoS Genet.">
        <title>The genome of Nectria haematococca: contribution of supernumerary chromosomes to gene expansion.</title>
        <authorList>
            <person name="Coleman J.J."/>
            <person name="Rounsley S.D."/>
            <person name="Rodriguez-Carres M."/>
            <person name="Kuo A."/>
            <person name="Wasmann C.C."/>
            <person name="Grimwood J."/>
            <person name="Schmutz J."/>
            <person name="Taga M."/>
            <person name="White G.J."/>
            <person name="Zhou S."/>
            <person name="Schwartz D.C."/>
            <person name="Freitag M."/>
            <person name="Ma L.J."/>
            <person name="Danchin E.G."/>
            <person name="Henrissat B."/>
            <person name="Coutinho P.M."/>
            <person name="Nelson D.R."/>
            <person name="Straney D."/>
            <person name="Napoli C.A."/>
            <person name="Barker B.M."/>
            <person name="Gribskov M."/>
            <person name="Rep M."/>
            <person name="Kroken S."/>
            <person name="Molnar I."/>
            <person name="Rensing C."/>
            <person name="Kennell J.C."/>
            <person name="Zamora J."/>
            <person name="Farman M.L."/>
            <person name="Selker E.U."/>
            <person name="Salamov A."/>
            <person name="Shapiro H."/>
            <person name="Pangilinan J."/>
            <person name="Lindquist E."/>
            <person name="Lamers C."/>
            <person name="Grigoriev I.V."/>
            <person name="Geiser D.M."/>
            <person name="Covert S.F."/>
            <person name="Temporini E."/>
            <person name="Vanetten H.D."/>
        </authorList>
    </citation>
    <scope>NUCLEOTIDE SEQUENCE [LARGE SCALE GENOMIC DNA]</scope>
    <source>
        <strain evidence="2">ATCC MYA-4622 / CBS 123669 / FGSC 9596 / NRRL 45880 / 77-13-4</strain>
    </source>
</reference>
<dbReference type="STRING" id="660122.C7ZDS2"/>
<dbReference type="HOGENOM" id="CLU_880257_0_0_1"/>
<keyword evidence="2" id="KW-1185">Reference proteome</keyword>
<proteinExistence type="predicted"/>
<evidence type="ECO:0008006" key="3">
    <source>
        <dbReference type="Google" id="ProtNLM"/>
    </source>
</evidence>